<feature type="transmembrane region" description="Helical" evidence="1">
    <location>
        <begin position="26"/>
        <end position="46"/>
    </location>
</feature>
<evidence type="ECO:0000256" key="1">
    <source>
        <dbReference type="SAM" id="Phobius"/>
    </source>
</evidence>
<keyword evidence="1" id="KW-0812">Transmembrane</keyword>
<comment type="caution">
    <text evidence="2">The sequence shown here is derived from an EMBL/GenBank/DDBJ whole genome shotgun (WGS) entry which is preliminary data.</text>
</comment>
<proteinExistence type="predicted"/>
<keyword evidence="1" id="KW-0472">Membrane</keyword>
<evidence type="ECO:0000313" key="3">
    <source>
        <dbReference type="Proteomes" id="UP001271769"/>
    </source>
</evidence>
<name>A0ABU5DU79_9PROT</name>
<keyword evidence="3" id="KW-1185">Reference proteome</keyword>
<dbReference type="RefSeq" id="WP_320499212.1">
    <property type="nucleotide sequence ID" value="NZ_JAXCLX010000001.1"/>
</dbReference>
<gene>
    <name evidence="2" type="ORF">SMD31_02920</name>
</gene>
<sequence>MIDSAGDLIDPILRGIGKVVSWTVRLMVEALFDALFEILGGVFNFYSGGMERRGWPAWVYVPLAILLTPLSLIVPIVGLAAIGLLVLGIFAS</sequence>
<keyword evidence="1" id="KW-1133">Transmembrane helix</keyword>
<evidence type="ECO:0000313" key="2">
    <source>
        <dbReference type="EMBL" id="MDY0870852.1"/>
    </source>
</evidence>
<accession>A0ABU5DU79</accession>
<feature type="transmembrane region" description="Helical" evidence="1">
    <location>
        <begin position="58"/>
        <end position="91"/>
    </location>
</feature>
<dbReference type="Proteomes" id="UP001271769">
    <property type="component" value="Unassembled WGS sequence"/>
</dbReference>
<reference evidence="2 3" key="1">
    <citation type="journal article" date="2013" name="Antonie Van Leeuwenhoek">
        <title>Dongia rigui sp. nov., isolated from freshwater of a large wetland in Korea.</title>
        <authorList>
            <person name="Baik K.S."/>
            <person name="Hwang Y.M."/>
            <person name="Choi J.S."/>
            <person name="Kwon J."/>
            <person name="Seong C.N."/>
        </authorList>
    </citation>
    <scope>NUCLEOTIDE SEQUENCE [LARGE SCALE GENOMIC DNA]</scope>
    <source>
        <strain evidence="2 3">04SU4-P</strain>
    </source>
</reference>
<dbReference type="EMBL" id="JAXCLX010000001">
    <property type="protein sequence ID" value="MDY0870852.1"/>
    <property type="molecule type" value="Genomic_DNA"/>
</dbReference>
<protein>
    <submittedName>
        <fullName evidence="2">Uncharacterized protein</fullName>
    </submittedName>
</protein>
<organism evidence="2 3">
    <name type="scientific">Dongia rigui</name>
    <dbReference type="NCBI Taxonomy" id="940149"/>
    <lineage>
        <taxon>Bacteria</taxon>
        <taxon>Pseudomonadati</taxon>
        <taxon>Pseudomonadota</taxon>
        <taxon>Alphaproteobacteria</taxon>
        <taxon>Rhodospirillales</taxon>
        <taxon>Dongiaceae</taxon>
        <taxon>Dongia</taxon>
    </lineage>
</organism>